<reference evidence="5" key="1">
    <citation type="submission" date="2016-10" db="EMBL/GenBank/DDBJ databases">
        <authorList>
            <person name="Varghese N."/>
            <person name="Submissions S."/>
        </authorList>
    </citation>
    <scope>NUCLEOTIDE SEQUENCE [LARGE SCALE GENOMIC DNA]</scope>
    <source>
        <strain evidence="5">SUR2</strain>
    </source>
</reference>
<evidence type="ECO:0000259" key="2">
    <source>
        <dbReference type="Pfam" id="PF01609"/>
    </source>
</evidence>
<dbReference type="InterPro" id="IPR002559">
    <property type="entry name" value="Transposase_11"/>
</dbReference>
<feature type="transmembrane region" description="Helical" evidence="1">
    <location>
        <begin position="250"/>
        <end position="269"/>
    </location>
</feature>
<dbReference type="GO" id="GO:0006313">
    <property type="term" value="P:DNA transposition"/>
    <property type="evidence" value="ECO:0007669"/>
    <property type="project" value="InterPro"/>
</dbReference>
<dbReference type="OrthoDB" id="1270539at2"/>
<gene>
    <name evidence="4" type="ORF">SAMN05216324_104252</name>
</gene>
<dbReference type="Proteomes" id="UP000182034">
    <property type="component" value="Unassembled WGS sequence"/>
</dbReference>
<evidence type="ECO:0000313" key="4">
    <source>
        <dbReference type="EMBL" id="SFZ93226.1"/>
    </source>
</evidence>
<feature type="domain" description="Insertion element IS402-like" evidence="3">
    <location>
        <begin position="14"/>
        <end position="83"/>
    </location>
</feature>
<dbReference type="PANTHER" id="PTHR30007:SF0">
    <property type="entry name" value="TRANSPOSASE"/>
    <property type="match status" value="1"/>
</dbReference>
<proteinExistence type="predicted"/>
<name>A0A1K2ILU4_9FLAO</name>
<dbReference type="RefSeq" id="WP_072408871.1">
    <property type="nucleotide sequence ID" value="NZ_FPKW01000004.1"/>
</dbReference>
<keyword evidence="5" id="KW-1185">Reference proteome</keyword>
<dbReference type="GO" id="GO:0004803">
    <property type="term" value="F:transposase activity"/>
    <property type="evidence" value="ECO:0007669"/>
    <property type="project" value="InterPro"/>
</dbReference>
<organism evidence="4 5">
    <name type="scientific">Chryseobacterium limigenitum</name>
    <dbReference type="NCBI Taxonomy" id="1612149"/>
    <lineage>
        <taxon>Bacteria</taxon>
        <taxon>Pseudomonadati</taxon>
        <taxon>Bacteroidota</taxon>
        <taxon>Flavobacteriia</taxon>
        <taxon>Flavobacteriales</taxon>
        <taxon>Weeksellaceae</taxon>
        <taxon>Chryseobacterium group</taxon>
        <taxon>Chryseobacterium</taxon>
    </lineage>
</organism>
<dbReference type="PANTHER" id="PTHR30007">
    <property type="entry name" value="PHP DOMAIN PROTEIN"/>
    <property type="match status" value="1"/>
</dbReference>
<dbReference type="NCBIfam" id="NF033580">
    <property type="entry name" value="transpos_IS5_3"/>
    <property type="match status" value="1"/>
</dbReference>
<keyword evidence="1" id="KW-0472">Membrane</keyword>
<feature type="domain" description="Transposase IS4-like" evidence="2">
    <location>
        <begin position="100"/>
        <end position="245"/>
    </location>
</feature>
<evidence type="ECO:0000313" key="5">
    <source>
        <dbReference type="Proteomes" id="UP000182034"/>
    </source>
</evidence>
<evidence type="ECO:0000256" key="1">
    <source>
        <dbReference type="SAM" id="Phobius"/>
    </source>
</evidence>
<dbReference type="InterPro" id="IPR025161">
    <property type="entry name" value="IS402-like_dom"/>
</dbReference>
<protein>
    <submittedName>
        <fullName evidence="4">Transposase</fullName>
    </submittedName>
</protein>
<dbReference type="Pfam" id="PF13340">
    <property type="entry name" value="DUF4096"/>
    <property type="match status" value="1"/>
</dbReference>
<evidence type="ECO:0000259" key="3">
    <source>
        <dbReference type="Pfam" id="PF13340"/>
    </source>
</evidence>
<dbReference type="GO" id="GO:0003677">
    <property type="term" value="F:DNA binding"/>
    <property type="evidence" value="ECO:0007669"/>
    <property type="project" value="InterPro"/>
</dbReference>
<keyword evidence="1" id="KW-0812">Transmembrane</keyword>
<dbReference type="EMBL" id="FPKW01000004">
    <property type="protein sequence ID" value="SFZ93226.1"/>
    <property type="molecule type" value="Genomic_DNA"/>
</dbReference>
<dbReference type="AlphaFoldDB" id="A0A1K2ILU4"/>
<accession>A0A1K2ILU4</accession>
<dbReference type="STRING" id="1612149.SAMN05216324_104252"/>
<keyword evidence="1" id="KW-1133">Transmembrane helix</keyword>
<dbReference type="Pfam" id="PF01609">
    <property type="entry name" value="DDE_Tnp_1"/>
    <property type="match status" value="1"/>
</dbReference>
<sequence length="275" mass="31538">MYRVLSKDTIELEIVPYIPIGKRGFKSKVPICEIINCILYKLKTGLQWYLLPVLELFSKEALHYKTVFGYYRQWCKAGIWKACWSGILQKNKSKIDLSSGDVDGSHTPALKGGEAVGYQGRKKRETTNAIYLTDRNGLPLAMSIPVCGNHNDLFNIEKHFAEITDFLQQSGILLDGLFLNFDAGFDAENLRSKALELGIIANIAHNKRNSDAENNHYFDHQLYKERYAIERTNAWLDSFRSILNRFDTTVTSWIGFNYLAFIGIAVRKLKKRKSR</sequence>